<proteinExistence type="predicted"/>
<dbReference type="EMBL" id="JACHVY010000004">
    <property type="protein sequence ID" value="MBB2902923.1"/>
    <property type="molecule type" value="Genomic_DNA"/>
</dbReference>
<gene>
    <name evidence="1" type="ORF">FHR75_003759</name>
</gene>
<reference evidence="1 2" key="2">
    <citation type="submission" date="2020-08" db="EMBL/GenBank/DDBJ databases">
        <authorList>
            <person name="Partida-Martinez L."/>
            <person name="Huntemann M."/>
            <person name="Clum A."/>
            <person name="Wang J."/>
            <person name="Palaniappan K."/>
            <person name="Ritter S."/>
            <person name="Chen I.-M."/>
            <person name="Stamatis D."/>
            <person name="Reddy T."/>
            <person name="O'Malley R."/>
            <person name="Daum C."/>
            <person name="Shapiro N."/>
            <person name="Ivanova N."/>
            <person name="Kyrpides N."/>
            <person name="Woyke T."/>
        </authorList>
    </citation>
    <scope>NUCLEOTIDE SEQUENCE [LARGE SCALE GENOMIC DNA]</scope>
    <source>
        <strain evidence="1 2">AS2.23</strain>
    </source>
</reference>
<dbReference type="RefSeq" id="WP_183392575.1">
    <property type="nucleotide sequence ID" value="NZ_JACHVY010000004.1"/>
</dbReference>
<protein>
    <submittedName>
        <fullName evidence="1">Uncharacterized protein</fullName>
    </submittedName>
</protein>
<dbReference type="InterPro" id="IPR008928">
    <property type="entry name" value="6-hairpin_glycosidase_sf"/>
</dbReference>
<dbReference type="GO" id="GO:0005975">
    <property type="term" value="P:carbohydrate metabolic process"/>
    <property type="evidence" value="ECO:0007669"/>
    <property type="project" value="InterPro"/>
</dbReference>
<organism evidence="1 2">
    <name type="scientific">Kineococcus radiotolerans</name>
    <dbReference type="NCBI Taxonomy" id="131568"/>
    <lineage>
        <taxon>Bacteria</taxon>
        <taxon>Bacillati</taxon>
        <taxon>Actinomycetota</taxon>
        <taxon>Actinomycetes</taxon>
        <taxon>Kineosporiales</taxon>
        <taxon>Kineosporiaceae</taxon>
        <taxon>Kineococcus</taxon>
    </lineage>
</organism>
<reference evidence="1 2" key="1">
    <citation type="submission" date="2020-08" db="EMBL/GenBank/DDBJ databases">
        <title>The Agave Microbiome: Exploring the role of microbial communities in plant adaptations to desert environments.</title>
        <authorList>
            <person name="Partida-Martinez L.P."/>
        </authorList>
    </citation>
    <scope>NUCLEOTIDE SEQUENCE [LARGE SCALE GENOMIC DNA]</scope>
    <source>
        <strain evidence="1 2">AS2.23</strain>
    </source>
</reference>
<evidence type="ECO:0000313" key="1">
    <source>
        <dbReference type="EMBL" id="MBB2902923.1"/>
    </source>
</evidence>
<dbReference type="SUPFAM" id="SSF48208">
    <property type="entry name" value="Six-hairpin glycosidases"/>
    <property type="match status" value="1"/>
</dbReference>
<accession>A0A7W4TQN2</accession>
<comment type="caution">
    <text evidence="1">The sequence shown here is derived from an EMBL/GenBank/DDBJ whole genome shotgun (WGS) entry which is preliminary data.</text>
</comment>
<dbReference type="AlphaFoldDB" id="A0A7W4TQN2"/>
<name>A0A7W4TQN2_KINRA</name>
<evidence type="ECO:0000313" key="2">
    <source>
        <dbReference type="Proteomes" id="UP000533269"/>
    </source>
</evidence>
<dbReference type="Gene3D" id="1.50.10.20">
    <property type="match status" value="1"/>
</dbReference>
<sequence length="408" mass="43125">MTETSTTSPVTTLGAVPRPRAAVAAPALEAARRGVRWLQGSGIQSPTGGYRSWFDRDAAVYPFEYSEVTGYQVTLSAWLAARGDTTVARTALADADRAVRWLASAVQPVPGAFRCLDASAAVGRFAGKADRLYTFDAGIILQGLVAHHVATGDDLARRTALDTGEWLLRHVDATGAVQPWPATPQAGRWQDAPGDWSTRPGVHHAKIGIGLAALGDLTGDQRYTRAAVAVCEDALRSQLPSGRFVTNPVAGSTNVHPHSYAAEALWAVGTATGRDDLVAASERAALWALATTDRDGLPPRRYGVTGAGTVSAVRHPRVDGVAQVLRLAALHSAHGTRAAQRLVAALLEHQVDAPEEPRAHGGFVFGAGTDGTPLRHANVWVTAFAVQALVLAAGERRDTAVLDWRHLV</sequence>
<dbReference type="Proteomes" id="UP000533269">
    <property type="component" value="Unassembled WGS sequence"/>
</dbReference>